<dbReference type="PANTHER" id="PTHR32467:SF172">
    <property type="entry name" value="OS09G0423800 PROTEIN"/>
    <property type="match status" value="1"/>
</dbReference>
<evidence type="ECO:0000256" key="3">
    <source>
        <dbReference type="ARBA" id="ARBA00023125"/>
    </source>
</evidence>
<keyword evidence="3" id="KW-0238">DNA-binding</keyword>
<reference evidence="10" key="1">
    <citation type="journal article" date="2023" name="Nat. Commun.">
        <title>Diploid and tetraploid genomes of Acorus and the evolution of monocots.</title>
        <authorList>
            <person name="Ma L."/>
            <person name="Liu K.W."/>
            <person name="Li Z."/>
            <person name="Hsiao Y.Y."/>
            <person name="Qi Y."/>
            <person name="Fu T."/>
            <person name="Tang G.D."/>
            <person name="Zhang D."/>
            <person name="Sun W.H."/>
            <person name="Liu D.K."/>
            <person name="Li Y."/>
            <person name="Chen G.Z."/>
            <person name="Liu X.D."/>
            <person name="Liao X.Y."/>
            <person name="Jiang Y.T."/>
            <person name="Yu X."/>
            <person name="Hao Y."/>
            <person name="Huang J."/>
            <person name="Zhao X.W."/>
            <person name="Ke S."/>
            <person name="Chen Y.Y."/>
            <person name="Wu W.L."/>
            <person name="Hsu J.L."/>
            <person name="Lin Y.F."/>
            <person name="Huang M.D."/>
            <person name="Li C.Y."/>
            <person name="Huang L."/>
            <person name="Wang Z.W."/>
            <person name="Zhao X."/>
            <person name="Zhong W.Y."/>
            <person name="Peng D.H."/>
            <person name="Ahmad S."/>
            <person name="Lan S."/>
            <person name="Zhang J.S."/>
            <person name="Tsai W.C."/>
            <person name="Van de Peer Y."/>
            <person name="Liu Z.J."/>
        </authorList>
    </citation>
    <scope>NUCLEOTIDE SEQUENCE</scope>
    <source>
        <strain evidence="10">SCP</strain>
    </source>
</reference>
<feature type="region of interest" description="Disordered" evidence="7">
    <location>
        <begin position="272"/>
        <end position="301"/>
    </location>
</feature>
<dbReference type="Gene3D" id="3.30.730.10">
    <property type="entry name" value="AP2/ERF domain"/>
    <property type="match status" value="2"/>
</dbReference>
<keyword evidence="2" id="KW-0805">Transcription regulation</keyword>
<dbReference type="Proteomes" id="UP001179952">
    <property type="component" value="Unassembled WGS sequence"/>
</dbReference>
<dbReference type="EMBL" id="JAUJYN010000006">
    <property type="protein sequence ID" value="KAK1268727.1"/>
    <property type="molecule type" value="Genomic_DNA"/>
</dbReference>
<evidence type="ECO:0000313" key="11">
    <source>
        <dbReference type="Proteomes" id="UP001179952"/>
    </source>
</evidence>
<organism evidence="10 11">
    <name type="scientific">Acorus gramineus</name>
    <name type="common">Dwarf sweet flag</name>
    <dbReference type="NCBI Taxonomy" id="55184"/>
    <lineage>
        <taxon>Eukaryota</taxon>
        <taxon>Viridiplantae</taxon>
        <taxon>Streptophyta</taxon>
        <taxon>Embryophyta</taxon>
        <taxon>Tracheophyta</taxon>
        <taxon>Spermatophyta</taxon>
        <taxon>Magnoliopsida</taxon>
        <taxon>Liliopsida</taxon>
        <taxon>Acoraceae</taxon>
        <taxon>Acorus</taxon>
    </lineage>
</organism>
<evidence type="ECO:0000256" key="7">
    <source>
        <dbReference type="SAM" id="MobiDB-lite"/>
    </source>
</evidence>
<feature type="region of interest" description="Disordered" evidence="7">
    <location>
        <begin position="1"/>
        <end position="41"/>
    </location>
</feature>
<dbReference type="SUPFAM" id="SSF54171">
    <property type="entry name" value="DNA-binding domain"/>
    <property type="match status" value="2"/>
</dbReference>
<reference evidence="10" key="2">
    <citation type="submission" date="2023-06" db="EMBL/GenBank/DDBJ databases">
        <authorList>
            <person name="Ma L."/>
            <person name="Liu K.-W."/>
            <person name="Li Z."/>
            <person name="Hsiao Y.-Y."/>
            <person name="Qi Y."/>
            <person name="Fu T."/>
            <person name="Tang G."/>
            <person name="Zhang D."/>
            <person name="Sun W.-H."/>
            <person name="Liu D.-K."/>
            <person name="Li Y."/>
            <person name="Chen G.-Z."/>
            <person name="Liu X.-D."/>
            <person name="Liao X.-Y."/>
            <person name="Jiang Y.-T."/>
            <person name="Yu X."/>
            <person name="Hao Y."/>
            <person name="Huang J."/>
            <person name="Zhao X.-W."/>
            <person name="Ke S."/>
            <person name="Chen Y.-Y."/>
            <person name="Wu W.-L."/>
            <person name="Hsu J.-L."/>
            <person name="Lin Y.-F."/>
            <person name="Huang M.-D."/>
            <person name="Li C.-Y."/>
            <person name="Huang L."/>
            <person name="Wang Z.-W."/>
            <person name="Zhao X."/>
            <person name="Zhong W.-Y."/>
            <person name="Peng D.-H."/>
            <person name="Ahmad S."/>
            <person name="Lan S."/>
            <person name="Zhang J.-S."/>
            <person name="Tsai W.-C."/>
            <person name="Van De Peer Y."/>
            <person name="Liu Z.-J."/>
        </authorList>
    </citation>
    <scope>NUCLEOTIDE SEQUENCE</scope>
    <source>
        <strain evidence="10">SCP</strain>
        <tissue evidence="10">Leaves</tissue>
    </source>
</reference>
<feature type="compositionally biased region" description="Low complexity" evidence="7">
    <location>
        <begin position="1"/>
        <end position="18"/>
    </location>
</feature>
<protein>
    <submittedName>
        <fullName evidence="10">AP2-like ethylene-responsive transcription factor</fullName>
    </submittedName>
</protein>
<name>A0AAV9AYI8_ACOGR</name>
<keyword evidence="11" id="KW-1185">Reference proteome</keyword>
<dbReference type="PRINTS" id="PR00367">
    <property type="entry name" value="ETHRSPELEMNT"/>
</dbReference>
<evidence type="ECO:0000256" key="1">
    <source>
        <dbReference type="ARBA" id="ARBA00004123"/>
    </source>
</evidence>
<comment type="caution">
    <text evidence="10">The sequence shown here is derived from an EMBL/GenBank/DDBJ whole genome shotgun (WGS) entry which is preliminary data.</text>
</comment>
<evidence type="ECO:0000259" key="8">
    <source>
        <dbReference type="PROSITE" id="PS51032"/>
    </source>
</evidence>
<dbReference type="InterPro" id="IPR016177">
    <property type="entry name" value="DNA-bd_dom_sf"/>
</dbReference>
<keyword evidence="5" id="KW-0539">Nucleus</keyword>
<evidence type="ECO:0000256" key="2">
    <source>
        <dbReference type="ARBA" id="ARBA00023015"/>
    </source>
</evidence>
<keyword evidence="4" id="KW-0804">Transcription</keyword>
<dbReference type="GO" id="GO:0009909">
    <property type="term" value="P:regulation of flower development"/>
    <property type="evidence" value="ECO:0007669"/>
    <property type="project" value="UniProtKB-ARBA"/>
</dbReference>
<accession>A0AAV9AYI8</accession>
<dbReference type="SMART" id="SM00380">
    <property type="entry name" value="AP2"/>
    <property type="match status" value="2"/>
</dbReference>
<dbReference type="PANTHER" id="PTHR32467">
    <property type="entry name" value="AP2-LIKE ETHYLENE-RESPONSIVE TRANSCRIPTION FACTOR"/>
    <property type="match status" value="1"/>
</dbReference>
<dbReference type="CDD" id="cd00018">
    <property type="entry name" value="AP2"/>
    <property type="match status" value="1"/>
</dbReference>
<feature type="domain" description="AP2/ERF" evidence="8">
    <location>
        <begin position="140"/>
        <end position="207"/>
    </location>
</feature>
<dbReference type="InterPro" id="IPR001471">
    <property type="entry name" value="AP2/ERF_dom"/>
</dbReference>
<dbReference type="AlphaFoldDB" id="A0AAV9AYI8"/>
<feature type="domain" description="AP2/ERF" evidence="8">
    <location>
        <begin position="41"/>
        <end position="104"/>
    </location>
</feature>
<dbReference type="GO" id="GO:0003700">
    <property type="term" value="F:DNA-binding transcription factor activity"/>
    <property type="evidence" value="ECO:0007669"/>
    <property type="project" value="InterPro"/>
</dbReference>
<dbReference type="FunFam" id="3.30.730.10:FF:000004">
    <property type="entry name" value="AP2-like ethylene-responsive transcription factor"/>
    <property type="match status" value="1"/>
</dbReference>
<evidence type="ECO:0000256" key="5">
    <source>
        <dbReference type="ARBA" id="ARBA00023242"/>
    </source>
</evidence>
<dbReference type="PROSITE" id="PS51032">
    <property type="entry name" value="AP2_ERF"/>
    <property type="match status" value="2"/>
</dbReference>
<sequence length="341" mass="37349">MAKKSNNSSGTNNNGDTNAAVKVKKTRNGALRESPTQRSSVYRGVTRHRWTGRYEAHLWDKNCWNESRNKKGRQGAYDDEEAAAHAYDLAALKYWGADTNLNFPLTNYSEEMKEMEGQSKEEYIGSLRRKSSGFSRGVSKYRGVARCGVFSSFGRHHHNGRWEARIGRVLGNKYLYLGTYATQEEAAMAYDMAAIEHRGLNAVTNFDISRYINCLRPNPNPDGPILGPTHELGPSHPDHIGSQPGPGGGASSALGMLLQSPKFKEMLDRTSAAAMAEAADDGGEGSATPPEGERTAGRCSFPDDVQTFFECQVSEDGGDDVTIFGDIESFAPPMFPCDLDS</sequence>
<evidence type="ECO:0000313" key="10">
    <source>
        <dbReference type="EMBL" id="KAK1268999.1"/>
    </source>
</evidence>
<proteinExistence type="inferred from homology"/>
<evidence type="ECO:0000256" key="4">
    <source>
        <dbReference type="ARBA" id="ARBA00023163"/>
    </source>
</evidence>
<comment type="similarity">
    <text evidence="6">Belongs to the AP2/ERF transcription factor family. AP2 subfamily.</text>
</comment>
<evidence type="ECO:0000256" key="6">
    <source>
        <dbReference type="ARBA" id="ARBA00037973"/>
    </source>
</evidence>
<gene>
    <name evidence="9" type="ORF">QJS04_geneDACA013631</name>
    <name evidence="10" type="ORF">QJS04_geneDACA022845</name>
</gene>
<feature type="region of interest" description="Disordered" evidence="7">
    <location>
        <begin position="222"/>
        <end position="254"/>
    </location>
</feature>
<dbReference type="InterPro" id="IPR036955">
    <property type="entry name" value="AP2/ERF_dom_sf"/>
</dbReference>
<dbReference type="EMBL" id="JAUJYN010000006">
    <property type="protein sequence ID" value="KAK1268999.1"/>
    <property type="molecule type" value="Genomic_DNA"/>
</dbReference>
<dbReference type="GO" id="GO:0005634">
    <property type="term" value="C:nucleus"/>
    <property type="evidence" value="ECO:0007669"/>
    <property type="project" value="UniProtKB-SubCell"/>
</dbReference>
<evidence type="ECO:0000313" key="9">
    <source>
        <dbReference type="EMBL" id="KAK1268727.1"/>
    </source>
</evidence>
<dbReference type="GO" id="GO:0003677">
    <property type="term" value="F:DNA binding"/>
    <property type="evidence" value="ECO:0007669"/>
    <property type="project" value="UniProtKB-KW"/>
</dbReference>
<comment type="subcellular location">
    <subcellularLocation>
        <location evidence="1">Nucleus</location>
    </subcellularLocation>
</comment>